<gene>
    <name evidence="2" type="ORF">EV690_1783</name>
</gene>
<keyword evidence="1" id="KW-1133">Transmembrane helix</keyword>
<evidence type="ECO:0000313" key="3">
    <source>
        <dbReference type="Proteomes" id="UP000295565"/>
    </source>
</evidence>
<comment type="caution">
    <text evidence="2">The sequence shown here is derived from an EMBL/GenBank/DDBJ whole genome shotgun (WGS) entry which is preliminary data.</text>
</comment>
<dbReference type="Proteomes" id="UP000295565">
    <property type="component" value="Unassembled WGS sequence"/>
</dbReference>
<keyword evidence="1" id="KW-0812">Transmembrane</keyword>
<proteinExistence type="predicted"/>
<reference evidence="2 3" key="1">
    <citation type="submission" date="2019-03" db="EMBL/GenBank/DDBJ databases">
        <title>Genomic Encyclopedia of Type Strains, Phase IV (KMG-IV): sequencing the most valuable type-strain genomes for metagenomic binning, comparative biology and taxonomic classification.</title>
        <authorList>
            <person name="Goeker M."/>
        </authorList>
    </citation>
    <scope>NUCLEOTIDE SEQUENCE [LARGE SCALE GENOMIC DNA]</scope>
    <source>
        <strain evidence="2 3">DSM 18577</strain>
    </source>
</reference>
<accession>A0A4R1K234</accession>
<name>A0A4R1K234_9GAMM</name>
<keyword evidence="3" id="KW-1185">Reference proteome</keyword>
<organism evidence="2 3">
    <name type="scientific">Celerinatantimonas diazotrophica</name>
    <dbReference type="NCBI Taxonomy" id="412034"/>
    <lineage>
        <taxon>Bacteria</taxon>
        <taxon>Pseudomonadati</taxon>
        <taxon>Pseudomonadota</taxon>
        <taxon>Gammaproteobacteria</taxon>
        <taxon>Celerinatantimonadaceae</taxon>
        <taxon>Celerinatantimonas</taxon>
    </lineage>
</organism>
<feature type="transmembrane region" description="Helical" evidence="1">
    <location>
        <begin position="53"/>
        <end position="73"/>
    </location>
</feature>
<protein>
    <submittedName>
        <fullName evidence="2">Uncharacterized protein</fullName>
    </submittedName>
</protein>
<keyword evidence="1" id="KW-0472">Membrane</keyword>
<sequence>MNYRLVAVEVGDLLKYDTSVNQINRIGQAIFPFRKENFPNESITSFCSNENDFYVSSGQIHLTTILLIFGYLIEMVGSSRAVDKAFFSVSQRYIASA</sequence>
<evidence type="ECO:0000256" key="1">
    <source>
        <dbReference type="SAM" id="Phobius"/>
    </source>
</evidence>
<dbReference type="EMBL" id="SMGD01000012">
    <property type="protein sequence ID" value="TCK58078.1"/>
    <property type="molecule type" value="Genomic_DNA"/>
</dbReference>
<dbReference type="AlphaFoldDB" id="A0A4R1K234"/>
<evidence type="ECO:0000313" key="2">
    <source>
        <dbReference type="EMBL" id="TCK58078.1"/>
    </source>
</evidence>